<evidence type="ECO:0000313" key="3">
    <source>
        <dbReference type="Proteomes" id="UP000199111"/>
    </source>
</evidence>
<protein>
    <submittedName>
        <fullName evidence="2">Uncharacterized protein</fullName>
    </submittedName>
</protein>
<keyword evidence="1" id="KW-0812">Transmembrane</keyword>
<keyword evidence="1" id="KW-1133">Transmembrane helix</keyword>
<dbReference type="Proteomes" id="UP000199111">
    <property type="component" value="Unassembled WGS sequence"/>
</dbReference>
<gene>
    <name evidence="2" type="ORF">SAMN05216275_12758</name>
</gene>
<dbReference type="RefSeq" id="WP_093890349.1">
    <property type="nucleotide sequence ID" value="NZ_FOQY01000027.1"/>
</dbReference>
<name>A0A1I4A6S4_9ACTN</name>
<keyword evidence="1" id="KW-0472">Membrane</keyword>
<evidence type="ECO:0000256" key="1">
    <source>
        <dbReference type="SAM" id="Phobius"/>
    </source>
</evidence>
<accession>A0A1I4A6S4</accession>
<organism evidence="2 3">
    <name type="scientific">Streptosporangium canum</name>
    <dbReference type="NCBI Taxonomy" id="324952"/>
    <lineage>
        <taxon>Bacteria</taxon>
        <taxon>Bacillati</taxon>
        <taxon>Actinomycetota</taxon>
        <taxon>Actinomycetes</taxon>
        <taxon>Streptosporangiales</taxon>
        <taxon>Streptosporangiaceae</taxon>
        <taxon>Streptosporangium</taxon>
    </lineage>
</organism>
<dbReference type="GeneID" id="96301743"/>
<feature type="transmembrane region" description="Helical" evidence="1">
    <location>
        <begin position="53"/>
        <end position="73"/>
    </location>
</feature>
<reference evidence="3" key="1">
    <citation type="submission" date="2016-10" db="EMBL/GenBank/DDBJ databases">
        <authorList>
            <person name="Varghese N."/>
            <person name="Submissions S."/>
        </authorList>
    </citation>
    <scope>NUCLEOTIDE SEQUENCE [LARGE SCALE GENOMIC DNA]</scope>
    <source>
        <strain evidence="3">CGMCC 4.2126</strain>
    </source>
</reference>
<proteinExistence type="predicted"/>
<dbReference type="AlphaFoldDB" id="A0A1I4A6S4"/>
<evidence type="ECO:0000313" key="2">
    <source>
        <dbReference type="EMBL" id="SFK51499.1"/>
    </source>
</evidence>
<sequence>MSRVHLVITAGIAATLVGLFIGFSPIHHSDDNTCGSAFVPDSWFQCPDEQSSQRLLAFVFLIPGGVLLVSGLLSRGKKGD</sequence>
<keyword evidence="3" id="KW-1185">Reference proteome</keyword>
<dbReference type="EMBL" id="FOQY01000027">
    <property type="protein sequence ID" value="SFK51499.1"/>
    <property type="molecule type" value="Genomic_DNA"/>
</dbReference>